<dbReference type="Proteomes" id="UP000218767">
    <property type="component" value="Unassembled WGS sequence"/>
</dbReference>
<dbReference type="InterPro" id="IPR035973">
    <property type="entry name" value="Cyt_c_oxidase_su3-like_sf"/>
</dbReference>
<dbReference type="AlphaFoldDB" id="A0A2A4WWE5"/>
<feature type="transmembrane region" description="Helical" evidence="7">
    <location>
        <begin position="142"/>
        <end position="161"/>
    </location>
</feature>
<sequence>MSLFKQLTEKPWERKGVIGGLNPEGAFESPPERVALGFFLTIASVIFSMFGVSYVIRMSLPDWEPLAEPAQLWLNTGLLAISSVLFQWARNTANAGKQKNLMAAFIGGGVFALLFIAGQMLIWKDLQASGFYVASNPANSFFYLLTGLHIAHLLGGLWVWSKSSIRLLSGSKPEDVRLSIELCTLYWHFLLIVWLVIFAILSNT</sequence>
<dbReference type="GO" id="GO:0005886">
    <property type="term" value="C:plasma membrane"/>
    <property type="evidence" value="ECO:0007669"/>
    <property type="project" value="UniProtKB-SubCell"/>
</dbReference>
<keyword evidence="5 7" id="KW-0472">Membrane</keyword>
<dbReference type="Pfam" id="PF00510">
    <property type="entry name" value="COX3"/>
    <property type="match status" value="1"/>
</dbReference>
<accession>A0A2A4WWE5</accession>
<evidence type="ECO:0000256" key="2">
    <source>
        <dbReference type="ARBA" id="ARBA00010581"/>
    </source>
</evidence>
<evidence type="ECO:0000256" key="7">
    <source>
        <dbReference type="SAM" id="Phobius"/>
    </source>
</evidence>
<proteinExistence type="inferred from homology"/>
<evidence type="ECO:0000313" key="9">
    <source>
        <dbReference type="EMBL" id="PCI74738.1"/>
    </source>
</evidence>
<dbReference type="Gene3D" id="1.20.120.80">
    <property type="entry name" value="Cytochrome c oxidase, subunit III, four-helix bundle"/>
    <property type="match status" value="1"/>
</dbReference>
<gene>
    <name evidence="9" type="ORF">COB20_14670</name>
</gene>
<feature type="transmembrane region" description="Helical" evidence="7">
    <location>
        <begin position="101"/>
        <end position="122"/>
    </location>
</feature>
<keyword evidence="3 6" id="KW-0812">Transmembrane</keyword>
<feature type="domain" description="Heme-copper oxidase subunit III family profile" evidence="8">
    <location>
        <begin position="33"/>
        <end position="204"/>
    </location>
</feature>
<dbReference type="SUPFAM" id="SSF81452">
    <property type="entry name" value="Cytochrome c oxidase subunit III-like"/>
    <property type="match status" value="1"/>
</dbReference>
<reference evidence="10" key="1">
    <citation type="submission" date="2017-08" db="EMBL/GenBank/DDBJ databases">
        <title>A dynamic microbial community with high functional redundancy inhabits the cold, oxic subseafloor aquifer.</title>
        <authorList>
            <person name="Tully B.J."/>
            <person name="Wheat C.G."/>
            <person name="Glazer B.T."/>
            <person name="Huber J.A."/>
        </authorList>
    </citation>
    <scope>NUCLEOTIDE SEQUENCE [LARGE SCALE GENOMIC DNA]</scope>
</reference>
<dbReference type="PANTHER" id="PTHR11403">
    <property type="entry name" value="CYTOCHROME C OXIDASE SUBUNIT III"/>
    <property type="match status" value="1"/>
</dbReference>
<dbReference type="PANTHER" id="PTHR11403:SF10">
    <property type="entry name" value="CYTOCHROME C OXIDASE"/>
    <property type="match status" value="1"/>
</dbReference>
<dbReference type="InterPro" id="IPR024791">
    <property type="entry name" value="Cyt_c/ubiquinol_Oxase_su3"/>
</dbReference>
<keyword evidence="4 7" id="KW-1133">Transmembrane helix</keyword>
<protein>
    <submittedName>
        <fullName evidence="9">Cytochrome-c oxidase</fullName>
    </submittedName>
</protein>
<dbReference type="EMBL" id="NVUL01000095">
    <property type="protein sequence ID" value="PCI74738.1"/>
    <property type="molecule type" value="Genomic_DNA"/>
</dbReference>
<comment type="similarity">
    <text evidence="2 6">Belongs to the cytochrome c oxidase subunit 3 family.</text>
</comment>
<evidence type="ECO:0000256" key="1">
    <source>
        <dbReference type="ARBA" id="ARBA00004141"/>
    </source>
</evidence>
<dbReference type="GO" id="GO:0019646">
    <property type="term" value="P:aerobic electron transport chain"/>
    <property type="evidence" value="ECO:0007669"/>
    <property type="project" value="InterPro"/>
</dbReference>
<dbReference type="CDD" id="cd02865">
    <property type="entry name" value="Heme_Cu_Oxidase_III_2"/>
    <property type="match status" value="1"/>
</dbReference>
<feature type="transmembrane region" description="Helical" evidence="7">
    <location>
        <begin position="72"/>
        <end position="89"/>
    </location>
</feature>
<dbReference type="InterPro" id="IPR000298">
    <property type="entry name" value="Cyt_c_oxidase-like_su3"/>
</dbReference>
<comment type="caution">
    <text evidence="9">The sequence shown here is derived from an EMBL/GenBank/DDBJ whole genome shotgun (WGS) entry which is preliminary data.</text>
</comment>
<evidence type="ECO:0000256" key="3">
    <source>
        <dbReference type="ARBA" id="ARBA00022692"/>
    </source>
</evidence>
<dbReference type="InterPro" id="IPR013833">
    <property type="entry name" value="Cyt_c_oxidase_su3_a-hlx"/>
</dbReference>
<evidence type="ECO:0000256" key="4">
    <source>
        <dbReference type="ARBA" id="ARBA00022989"/>
    </source>
</evidence>
<dbReference type="PROSITE" id="PS50253">
    <property type="entry name" value="COX3"/>
    <property type="match status" value="1"/>
</dbReference>
<evidence type="ECO:0000259" key="8">
    <source>
        <dbReference type="PROSITE" id="PS50253"/>
    </source>
</evidence>
<comment type="subcellular location">
    <subcellularLocation>
        <location evidence="6">Cell membrane</location>
        <topology evidence="6">Multi-pass membrane protein</topology>
    </subcellularLocation>
    <subcellularLocation>
        <location evidence="1">Membrane</location>
        <topology evidence="1">Multi-pass membrane protein</topology>
    </subcellularLocation>
</comment>
<evidence type="ECO:0000256" key="6">
    <source>
        <dbReference type="RuleBase" id="RU003376"/>
    </source>
</evidence>
<dbReference type="GO" id="GO:0004129">
    <property type="term" value="F:cytochrome-c oxidase activity"/>
    <property type="evidence" value="ECO:0007669"/>
    <property type="project" value="InterPro"/>
</dbReference>
<name>A0A2A4WWE5_9GAMM</name>
<evidence type="ECO:0000313" key="10">
    <source>
        <dbReference type="Proteomes" id="UP000218767"/>
    </source>
</evidence>
<evidence type="ECO:0000256" key="5">
    <source>
        <dbReference type="ARBA" id="ARBA00023136"/>
    </source>
</evidence>
<feature type="transmembrane region" description="Helical" evidence="7">
    <location>
        <begin position="182"/>
        <end position="201"/>
    </location>
</feature>
<organism evidence="9 10">
    <name type="scientific">SAR86 cluster bacterium</name>
    <dbReference type="NCBI Taxonomy" id="2030880"/>
    <lineage>
        <taxon>Bacteria</taxon>
        <taxon>Pseudomonadati</taxon>
        <taxon>Pseudomonadota</taxon>
        <taxon>Gammaproteobacteria</taxon>
        <taxon>SAR86 cluster</taxon>
    </lineage>
</organism>
<feature type="transmembrane region" description="Helical" evidence="7">
    <location>
        <begin position="34"/>
        <end position="56"/>
    </location>
</feature>